<sequence>MRLQRDEPFDDSRPFTRADARAAGLPLDELLTRRYRRLFYDVHLRAGARPTLRVRAQAAVGLNALGTYASHATSVELWGGVAPEPGPVHVSVPDGQPRSERRGICAHRSVPRPDVRLSKGVRVSAPGQALLEMAADGVDLVDLVIAADSLLRAEALDLDELHEAAQHWRGRGSRVGRRAVSLARVGVDSPMETRLRLLIVLAGLPEPEVDHRLRDEVGTVLMRFDLSYPALKLLIEYDGRQHAEDETQWKSDVRRRETLDGLGLRLLAVLKDGIYQRPLETLDRVAGALRERGVRVRRSYRPEWERYFPGRSSDRT</sequence>
<dbReference type="Gene3D" id="3.40.960.10">
    <property type="entry name" value="VSR Endonuclease"/>
    <property type="match status" value="1"/>
</dbReference>
<dbReference type="Proteomes" id="UP000565572">
    <property type="component" value="Unassembled WGS sequence"/>
</dbReference>
<dbReference type="EMBL" id="JACHZG010000002">
    <property type="protein sequence ID" value="MBB3328655.1"/>
    <property type="molecule type" value="Genomic_DNA"/>
</dbReference>
<keyword evidence="2" id="KW-1185">Reference proteome</keyword>
<evidence type="ECO:0000313" key="2">
    <source>
        <dbReference type="Proteomes" id="UP000565572"/>
    </source>
</evidence>
<evidence type="ECO:0008006" key="3">
    <source>
        <dbReference type="Google" id="ProtNLM"/>
    </source>
</evidence>
<name>A0A7W5P8J8_9ACTN</name>
<comment type="caution">
    <text evidence="1">The sequence shown here is derived from an EMBL/GenBank/DDBJ whole genome shotgun (WGS) entry which is preliminary data.</text>
</comment>
<protein>
    <recommendedName>
        <fullName evidence="3">DUF559 domain-containing protein</fullName>
    </recommendedName>
</protein>
<proteinExistence type="predicted"/>
<dbReference type="SUPFAM" id="SSF52980">
    <property type="entry name" value="Restriction endonuclease-like"/>
    <property type="match status" value="1"/>
</dbReference>
<accession>A0A7W5P8J8</accession>
<organism evidence="1 2">
    <name type="scientific">Microlunatus antarcticus</name>
    <dbReference type="NCBI Taxonomy" id="53388"/>
    <lineage>
        <taxon>Bacteria</taxon>
        <taxon>Bacillati</taxon>
        <taxon>Actinomycetota</taxon>
        <taxon>Actinomycetes</taxon>
        <taxon>Propionibacteriales</taxon>
        <taxon>Propionibacteriaceae</taxon>
        <taxon>Microlunatus</taxon>
    </lineage>
</organism>
<dbReference type="AlphaFoldDB" id="A0A7W5P8J8"/>
<dbReference type="RefSeq" id="WP_183341757.1">
    <property type="nucleotide sequence ID" value="NZ_JACHZG010000002.1"/>
</dbReference>
<reference evidence="1 2" key="1">
    <citation type="submission" date="2020-08" db="EMBL/GenBank/DDBJ databases">
        <title>Sequencing the genomes of 1000 actinobacteria strains.</title>
        <authorList>
            <person name="Klenk H.-P."/>
        </authorList>
    </citation>
    <scope>NUCLEOTIDE SEQUENCE [LARGE SCALE GENOMIC DNA]</scope>
    <source>
        <strain evidence="1 2">DSM 11053</strain>
    </source>
</reference>
<dbReference type="InterPro" id="IPR011335">
    <property type="entry name" value="Restrct_endonuc-II-like"/>
</dbReference>
<gene>
    <name evidence="1" type="ORF">FHX39_003640</name>
</gene>
<evidence type="ECO:0000313" key="1">
    <source>
        <dbReference type="EMBL" id="MBB3328655.1"/>
    </source>
</evidence>